<dbReference type="Pfam" id="PF00561">
    <property type="entry name" value="Abhydrolase_1"/>
    <property type="match status" value="1"/>
</dbReference>
<protein>
    <recommendedName>
        <fullName evidence="7">sn-1-specific diacylglycerol lipase ABHD11</fullName>
        <ecNumber evidence="3">3.1.1.116</ecNumber>
    </recommendedName>
    <alternativeName>
        <fullName evidence="4">Alpha/beta hydrolase domain-containing protein 11</fullName>
    </alternativeName>
</protein>
<evidence type="ECO:0000256" key="10">
    <source>
        <dbReference type="ARBA" id="ARBA00048513"/>
    </source>
</evidence>
<sequence length="288" mass="33065">MSNGKKKETSNYCRNQMLKFQKKFLFNRNYTVRCSLKFSNERWISMAYDVHETSDTNENLPPLIIMHCMLGSKIFTVDARNHGDSPHTLEHNSMLMASDILEFMQAHGYKKAAVLGHGMGGRATMYLALKSPDWVERIVILDVSPIGRPQDPITLEQIFILMKGIEIPNKLTLPEGFDMMAKLFAKIMDYSENVNFILKNLRKKPNGEFYWNVNVDALMENLRTYTQLRDHIVKYPSFEGLALFVCGNQSNFVDHSQCANKTSNITLFVVCHSQANHIRQELGKIFGD</sequence>
<dbReference type="PANTHER" id="PTHR46118:SF4">
    <property type="entry name" value="PROTEIN ABHD11"/>
    <property type="match status" value="1"/>
</dbReference>
<dbReference type="Proteomes" id="UP000092445">
    <property type="component" value="Unassembled WGS sequence"/>
</dbReference>
<dbReference type="InterPro" id="IPR029058">
    <property type="entry name" value="AB_hydrolase_fold"/>
</dbReference>
<proteinExistence type="inferred from homology"/>
<evidence type="ECO:0000259" key="12">
    <source>
        <dbReference type="Pfam" id="PF00561"/>
    </source>
</evidence>
<comment type="catalytic activity">
    <reaction evidence="10">
        <text>1-octadecanoyl-2-(9Z-octadecenoyl)-sn-glycerol + H2O = 2-(9Z-octadecenoyl)-glycerol + octadecanoate + H(+)</text>
        <dbReference type="Rhea" id="RHEA:77103"/>
        <dbReference type="ChEBI" id="CHEBI:15377"/>
        <dbReference type="ChEBI" id="CHEBI:15378"/>
        <dbReference type="ChEBI" id="CHEBI:25629"/>
        <dbReference type="ChEBI" id="CHEBI:73990"/>
        <dbReference type="ChEBI" id="CHEBI:75468"/>
    </reaction>
</comment>
<accession>A0A1B0AIA9</accession>
<dbReference type="SUPFAM" id="SSF53474">
    <property type="entry name" value="alpha/beta-Hydrolases"/>
    <property type="match status" value="1"/>
</dbReference>
<dbReference type="STRING" id="7398.A0A1B0AIA9"/>
<dbReference type="EnsemblMetazoa" id="GPAI046694-RA">
    <property type="protein sequence ID" value="GPAI046694-PA"/>
    <property type="gene ID" value="GPAI046694"/>
</dbReference>
<comment type="catalytic activity">
    <reaction evidence="5">
        <text>a 1,2-diacyl-sn-glycerol + H2O = a 2-acylglycerol + a fatty acid + H(+)</text>
        <dbReference type="Rhea" id="RHEA:33275"/>
        <dbReference type="ChEBI" id="CHEBI:15377"/>
        <dbReference type="ChEBI" id="CHEBI:15378"/>
        <dbReference type="ChEBI" id="CHEBI:17389"/>
        <dbReference type="ChEBI" id="CHEBI:17815"/>
        <dbReference type="ChEBI" id="CHEBI:28868"/>
        <dbReference type="EC" id="3.1.1.116"/>
    </reaction>
</comment>
<comment type="catalytic activity">
    <reaction evidence="11">
        <text>1-octadecanoyl-2-(5Z,8Z,11Z,14Z-eicosatetraenoyl)-sn-glycerol + H2O = 2-(5Z,8Z,11Z,14Z-eicosatetraenoyl)-glycerol + octadecanoate + H(+)</text>
        <dbReference type="Rhea" id="RHEA:38507"/>
        <dbReference type="ChEBI" id="CHEBI:15377"/>
        <dbReference type="ChEBI" id="CHEBI:15378"/>
        <dbReference type="ChEBI" id="CHEBI:25629"/>
        <dbReference type="ChEBI" id="CHEBI:52392"/>
        <dbReference type="ChEBI" id="CHEBI:75728"/>
    </reaction>
</comment>
<dbReference type="GO" id="GO:0052689">
    <property type="term" value="F:carboxylic ester hydrolase activity"/>
    <property type="evidence" value="ECO:0007669"/>
    <property type="project" value="TreeGrafter"/>
</dbReference>
<dbReference type="Gene3D" id="3.40.50.1820">
    <property type="entry name" value="alpha/beta hydrolase"/>
    <property type="match status" value="1"/>
</dbReference>
<evidence type="ECO:0000256" key="2">
    <source>
        <dbReference type="ARBA" id="ARBA00022801"/>
    </source>
</evidence>
<comment type="similarity">
    <text evidence="1">Belongs to the AB hydrolase superfamily.</text>
</comment>
<evidence type="ECO:0000313" key="13">
    <source>
        <dbReference type="EnsemblMetazoa" id="GPAI046694-PA"/>
    </source>
</evidence>
<evidence type="ECO:0000256" key="7">
    <source>
        <dbReference type="ARBA" id="ARBA00044064"/>
    </source>
</evidence>
<evidence type="ECO:0000256" key="9">
    <source>
        <dbReference type="ARBA" id="ARBA00048504"/>
    </source>
</evidence>
<dbReference type="GO" id="GO:0005739">
    <property type="term" value="C:mitochondrion"/>
    <property type="evidence" value="ECO:0007669"/>
    <property type="project" value="TreeGrafter"/>
</dbReference>
<comment type="catalytic activity">
    <reaction evidence="9">
        <text>1,2-didecanoylglycerol + H2O = decanoylglycerol + decanoate + H(+)</text>
        <dbReference type="Rhea" id="RHEA:48596"/>
        <dbReference type="ChEBI" id="CHEBI:11152"/>
        <dbReference type="ChEBI" id="CHEBI:15377"/>
        <dbReference type="ChEBI" id="CHEBI:15378"/>
        <dbReference type="ChEBI" id="CHEBI:27689"/>
        <dbReference type="ChEBI" id="CHEBI:90605"/>
    </reaction>
</comment>
<evidence type="ECO:0000256" key="6">
    <source>
        <dbReference type="ARBA" id="ARBA00043742"/>
    </source>
</evidence>
<comment type="catalytic activity">
    <reaction evidence="8">
        <text>1-octadecanoyl-2-(4Z,7Z,10Z,13Z,16Z,19Z-docosahexaenoyl)-sn-glycerol + H2O = 2-(4Z,7Z,10Z,13Z,16Z,19Z-docosahexaenoyl)-glycerol + octadecanoate + H(+)</text>
        <dbReference type="Rhea" id="RHEA:77107"/>
        <dbReference type="ChEBI" id="CHEBI:15377"/>
        <dbReference type="ChEBI" id="CHEBI:15378"/>
        <dbReference type="ChEBI" id="CHEBI:25629"/>
        <dbReference type="ChEBI" id="CHEBI:77129"/>
        <dbReference type="ChEBI" id="CHEBI:186738"/>
    </reaction>
</comment>
<dbReference type="EC" id="3.1.1.116" evidence="3"/>
<evidence type="ECO:0000256" key="5">
    <source>
        <dbReference type="ARBA" id="ARBA00043667"/>
    </source>
</evidence>
<keyword evidence="14" id="KW-1185">Reference proteome</keyword>
<evidence type="ECO:0000256" key="4">
    <source>
        <dbReference type="ARBA" id="ARBA00042703"/>
    </source>
</evidence>
<evidence type="ECO:0000313" key="14">
    <source>
        <dbReference type="Proteomes" id="UP000092445"/>
    </source>
</evidence>
<evidence type="ECO:0000256" key="8">
    <source>
        <dbReference type="ARBA" id="ARBA00048283"/>
    </source>
</evidence>
<keyword evidence="2" id="KW-0378">Hydrolase</keyword>
<evidence type="ECO:0000256" key="1">
    <source>
        <dbReference type="ARBA" id="ARBA00008645"/>
    </source>
</evidence>
<feature type="domain" description="AB hydrolase-1" evidence="12">
    <location>
        <begin position="71"/>
        <end position="153"/>
    </location>
</feature>
<reference evidence="14" key="1">
    <citation type="submission" date="2014-03" db="EMBL/GenBank/DDBJ databases">
        <authorList>
            <person name="Aksoy S."/>
            <person name="Warren W."/>
            <person name="Wilson R.K."/>
        </authorList>
    </citation>
    <scope>NUCLEOTIDE SEQUENCE [LARGE SCALE GENOMIC DNA]</scope>
    <source>
        <strain evidence="14">IAEA</strain>
    </source>
</reference>
<dbReference type="PANTHER" id="PTHR46118">
    <property type="entry name" value="PROTEIN ABHD11"/>
    <property type="match status" value="1"/>
</dbReference>
<comment type="catalytic activity">
    <reaction evidence="6">
        <text>a 1,3-diacyl-sn-glycerol + H2O = a 1-acyl-sn-glycerol + a fatty acid + H(+)</text>
        <dbReference type="Rhea" id="RHEA:38503"/>
        <dbReference type="ChEBI" id="CHEBI:15377"/>
        <dbReference type="ChEBI" id="CHEBI:15378"/>
        <dbReference type="ChEBI" id="CHEBI:28868"/>
        <dbReference type="ChEBI" id="CHEBI:64683"/>
        <dbReference type="ChEBI" id="CHEBI:77272"/>
    </reaction>
</comment>
<dbReference type="VEuPathDB" id="VectorBase:GPAI046694"/>
<dbReference type="InterPro" id="IPR000073">
    <property type="entry name" value="AB_hydrolase_1"/>
</dbReference>
<dbReference type="AlphaFoldDB" id="A0A1B0AIA9"/>
<evidence type="ECO:0000256" key="11">
    <source>
        <dbReference type="ARBA" id="ARBA00048919"/>
    </source>
</evidence>
<reference evidence="13" key="2">
    <citation type="submission" date="2020-05" db="UniProtKB">
        <authorList>
            <consortium name="EnsemblMetazoa"/>
        </authorList>
    </citation>
    <scope>IDENTIFICATION</scope>
    <source>
        <strain evidence="13">IAEA</strain>
    </source>
</reference>
<organism evidence="13 14">
    <name type="scientific">Glossina pallidipes</name>
    <name type="common">Tsetse fly</name>
    <dbReference type="NCBI Taxonomy" id="7398"/>
    <lineage>
        <taxon>Eukaryota</taxon>
        <taxon>Metazoa</taxon>
        <taxon>Ecdysozoa</taxon>
        <taxon>Arthropoda</taxon>
        <taxon>Hexapoda</taxon>
        <taxon>Insecta</taxon>
        <taxon>Pterygota</taxon>
        <taxon>Neoptera</taxon>
        <taxon>Endopterygota</taxon>
        <taxon>Diptera</taxon>
        <taxon>Brachycera</taxon>
        <taxon>Muscomorpha</taxon>
        <taxon>Hippoboscoidea</taxon>
        <taxon>Glossinidae</taxon>
        <taxon>Glossina</taxon>
    </lineage>
</organism>
<name>A0A1B0AIA9_GLOPL</name>
<evidence type="ECO:0000256" key="3">
    <source>
        <dbReference type="ARBA" id="ARBA00026104"/>
    </source>
</evidence>